<proteinExistence type="predicted"/>
<name>A0AAN9J7S8_CLITE</name>
<keyword evidence="2" id="KW-1185">Reference proteome</keyword>
<evidence type="ECO:0000313" key="1">
    <source>
        <dbReference type="EMBL" id="KAK7293905.1"/>
    </source>
</evidence>
<reference evidence="1 2" key="1">
    <citation type="submission" date="2024-01" db="EMBL/GenBank/DDBJ databases">
        <title>The genomes of 5 underutilized Papilionoideae crops provide insights into root nodulation and disease resistance.</title>
        <authorList>
            <person name="Yuan L."/>
        </authorList>
    </citation>
    <scope>NUCLEOTIDE SEQUENCE [LARGE SCALE GENOMIC DNA]</scope>
    <source>
        <strain evidence="1">LY-2023</strain>
        <tissue evidence="1">Leaf</tissue>
    </source>
</reference>
<dbReference type="Proteomes" id="UP001359559">
    <property type="component" value="Unassembled WGS sequence"/>
</dbReference>
<accession>A0AAN9J7S8</accession>
<organism evidence="1 2">
    <name type="scientific">Clitoria ternatea</name>
    <name type="common">Butterfly pea</name>
    <dbReference type="NCBI Taxonomy" id="43366"/>
    <lineage>
        <taxon>Eukaryota</taxon>
        <taxon>Viridiplantae</taxon>
        <taxon>Streptophyta</taxon>
        <taxon>Embryophyta</taxon>
        <taxon>Tracheophyta</taxon>
        <taxon>Spermatophyta</taxon>
        <taxon>Magnoliopsida</taxon>
        <taxon>eudicotyledons</taxon>
        <taxon>Gunneridae</taxon>
        <taxon>Pentapetalae</taxon>
        <taxon>rosids</taxon>
        <taxon>fabids</taxon>
        <taxon>Fabales</taxon>
        <taxon>Fabaceae</taxon>
        <taxon>Papilionoideae</taxon>
        <taxon>50 kb inversion clade</taxon>
        <taxon>NPAAA clade</taxon>
        <taxon>indigoferoid/millettioid clade</taxon>
        <taxon>Phaseoleae</taxon>
        <taxon>Clitoria</taxon>
    </lineage>
</organism>
<sequence length="130" mass="14292">MQVEPEAIRLRARLAGCHTMLPKHMPCIRCGAGWMLASCEGLSHGIGLWAPHSTRLEARTKESDICRDPKDGELCLSRAKPEETLVEARSDTDMQIVRLTWDAVAALLSHAMESRAPSRPFLVSRTGDAG</sequence>
<dbReference type="EMBL" id="JAYKXN010000004">
    <property type="protein sequence ID" value="KAK7293905.1"/>
    <property type="molecule type" value="Genomic_DNA"/>
</dbReference>
<dbReference type="AlphaFoldDB" id="A0AAN9J7S8"/>
<gene>
    <name evidence="1" type="ORF">RJT34_16782</name>
</gene>
<protein>
    <submittedName>
        <fullName evidence="1">Uncharacterized protein</fullName>
    </submittedName>
</protein>
<evidence type="ECO:0000313" key="2">
    <source>
        <dbReference type="Proteomes" id="UP001359559"/>
    </source>
</evidence>
<comment type="caution">
    <text evidence="1">The sequence shown here is derived from an EMBL/GenBank/DDBJ whole genome shotgun (WGS) entry which is preliminary data.</text>
</comment>